<evidence type="ECO:0000256" key="1">
    <source>
        <dbReference type="SAM" id="MobiDB-lite"/>
    </source>
</evidence>
<gene>
    <name evidence="2" type="ORF">GQ55_1G378500</name>
</gene>
<feature type="compositionally biased region" description="Polar residues" evidence="1">
    <location>
        <begin position="1"/>
        <end position="10"/>
    </location>
</feature>
<dbReference type="Gramene" id="PUZ77520">
    <property type="protein sequence ID" value="PUZ77520"/>
    <property type="gene ID" value="GQ55_1G378500"/>
</dbReference>
<evidence type="ECO:0000313" key="2">
    <source>
        <dbReference type="EMBL" id="PUZ77520.1"/>
    </source>
</evidence>
<name>A0A2T7FBR6_9POAL</name>
<protein>
    <submittedName>
        <fullName evidence="2">Uncharacterized protein</fullName>
    </submittedName>
</protein>
<proteinExistence type="predicted"/>
<evidence type="ECO:0000313" key="3">
    <source>
        <dbReference type="Proteomes" id="UP000244336"/>
    </source>
</evidence>
<feature type="region of interest" description="Disordered" evidence="1">
    <location>
        <begin position="1"/>
        <end position="24"/>
    </location>
</feature>
<organism evidence="2 3">
    <name type="scientific">Panicum hallii var. hallii</name>
    <dbReference type="NCBI Taxonomy" id="1504633"/>
    <lineage>
        <taxon>Eukaryota</taxon>
        <taxon>Viridiplantae</taxon>
        <taxon>Streptophyta</taxon>
        <taxon>Embryophyta</taxon>
        <taxon>Tracheophyta</taxon>
        <taxon>Spermatophyta</taxon>
        <taxon>Magnoliopsida</taxon>
        <taxon>Liliopsida</taxon>
        <taxon>Poales</taxon>
        <taxon>Poaceae</taxon>
        <taxon>PACMAD clade</taxon>
        <taxon>Panicoideae</taxon>
        <taxon>Panicodae</taxon>
        <taxon>Paniceae</taxon>
        <taxon>Panicinae</taxon>
        <taxon>Panicum</taxon>
        <taxon>Panicum sect. Panicum</taxon>
    </lineage>
</organism>
<reference evidence="2 3" key="1">
    <citation type="submission" date="2018-04" db="EMBL/GenBank/DDBJ databases">
        <title>WGS assembly of Panicum hallii var. hallii HAL2.</title>
        <authorList>
            <person name="Lovell J."/>
            <person name="Jenkins J."/>
            <person name="Lowry D."/>
            <person name="Mamidi S."/>
            <person name="Sreedasyam A."/>
            <person name="Weng X."/>
            <person name="Barry K."/>
            <person name="Bonette J."/>
            <person name="Campitelli B."/>
            <person name="Daum C."/>
            <person name="Gordon S."/>
            <person name="Gould B."/>
            <person name="Lipzen A."/>
            <person name="MacQueen A."/>
            <person name="Palacio-Mejia J."/>
            <person name="Plott C."/>
            <person name="Shakirov E."/>
            <person name="Shu S."/>
            <person name="Yoshinaga Y."/>
            <person name="Zane M."/>
            <person name="Rokhsar D."/>
            <person name="Grimwood J."/>
            <person name="Schmutz J."/>
            <person name="Juenger T."/>
        </authorList>
    </citation>
    <scope>NUCLEOTIDE SEQUENCE [LARGE SCALE GENOMIC DNA]</scope>
    <source>
        <strain evidence="3">cv. HAL2</strain>
    </source>
</reference>
<dbReference type="AlphaFoldDB" id="A0A2T7FBR6"/>
<accession>A0A2T7FBR6</accession>
<dbReference type="EMBL" id="CM009749">
    <property type="protein sequence ID" value="PUZ77520.1"/>
    <property type="molecule type" value="Genomic_DNA"/>
</dbReference>
<dbReference type="Proteomes" id="UP000244336">
    <property type="component" value="Chromosome 1"/>
</dbReference>
<keyword evidence="3" id="KW-1185">Reference proteome</keyword>
<sequence>MAVTTIQATSPRRAGHGRPAATASSIGSIGAVNDSSVRPGTPRSVVCTCVHFLFFLYF</sequence>